<protein>
    <submittedName>
        <fullName evidence="1">Uncharacterized protein</fullName>
    </submittedName>
</protein>
<sequence length="106" mass="11889">MGKNQDKKWINKAARMAHEVCRAYDLARATDALPRWKELSKETKGACRQEVVSIHASGVTTPEAWFAQQCASNEGLKMMTSEALTDLKTREYLVFTAVTQTLRLVG</sequence>
<proteinExistence type="predicted"/>
<comment type="caution">
    <text evidence="1">The sequence shown here is derived from an EMBL/GenBank/DDBJ whole genome shotgun (WGS) entry which is preliminary data.</text>
</comment>
<dbReference type="EMBL" id="LAZR01001795">
    <property type="protein sequence ID" value="KKN38907.1"/>
    <property type="molecule type" value="Genomic_DNA"/>
</dbReference>
<name>A0A0F9QPH7_9ZZZZ</name>
<organism evidence="1">
    <name type="scientific">marine sediment metagenome</name>
    <dbReference type="NCBI Taxonomy" id="412755"/>
    <lineage>
        <taxon>unclassified sequences</taxon>
        <taxon>metagenomes</taxon>
        <taxon>ecological metagenomes</taxon>
    </lineage>
</organism>
<evidence type="ECO:0000313" key="1">
    <source>
        <dbReference type="EMBL" id="KKN38907.1"/>
    </source>
</evidence>
<accession>A0A0F9QPH7</accession>
<gene>
    <name evidence="1" type="ORF">LCGC14_0748680</name>
</gene>
<dbReference type="AlphaFoldDB" id="A0A0F9QPH7"/>
<reference evidence="1" key="1">
    <citation type="journal article" date="2015" name="Nature">
        <title>Complex archaea that bridge the gap between prokaryotes and eukaryotes.</title>
        <authorList>
            <person name="Spang A."/>
            <person name="Saw J.H."/>
            <person name="Jorgensen S.L."/>
            <person name="Zaremba-Niedzwiedzka K."/>
            <person name="Martijn J."/>
            <person name="Lind A.E."/>
            <person name="van Eijk R."/>
            <person name="Schleper C."/>
            <person name="Guy L."/>
            <person name="Ettema T.J."/>
        </authorList>
    </citation>
    <scope>NUCLEOTIDE SEQUENCE</scope>
</reference>